<organism evidence="1 2">
    <name type="scientific">Globodera rostochiensis</name>
    <name type="common">Golden nematode worm</name>
    <name type="synonym">Heterodera rostochiensis</name>
    <dbReference type="NCBI Taxonomy" id="31243"/>
    <lineage>
        <taxon>Eukaryota</taxon>
        <taxon>Metazoa</taxon>
        <taxon>Ecdysozoa</taxon>
        <taxon>Nematoda</taxon>
        <taxon>Chromadorea</taxon>
        <taxon>Rhabditida</taxon>
        <taxon>Tylenchina</taxon>
        <taxon>Tylenchomorpha</taxon>
        <taxon>Tylenchoidea</taxon>
        <taxon>Heteroderidae</taxon>
        <taxon>Heteroderinae</taxon>
        <taxon>Globodera</taxon>
    </lineage>
</organism>
<protein>
    <submittedName>
        <fullName evidence="2">MATH domain-containing protein</fullName>
    </submittedName>
</protein>
<keyword evidence="1" id="KW-1185">Reference proteome</keyword>
<evidence type="ECO:0000313" key="2">
    <source>
        <dbReference type="WBParaSite" id="Gr19_v10_g10190.t1"/>
    </source>
</evidence>
<dbReference type="AlphaFoldDB" id="A0A914GT90"/>
<proteinExistence type="predicted"/>
<dbReference type="Proteomes" id="UP000887572">
    <property type="component" value="Unplaced"/>
</dbReference>
<evidence type="ECO:0000313" key="1">
    <source>
        <dbReference type="Proteomes" id="UP000887572"/>
    </source>
</evidence>
<reference evidence="2" key="1">
    <citation type="submission" date="2022-11" db="UniProtKB">
        <authorList>
            <consortium name="WormBaseParasite"/>
        </authorList>
    </citation>
    <scope>IDENTIFICATION</scope>
</reference>
<dbReference type="CDD" id="cd00121">
    <property type="entry name" value="MATH"/>
    <property type="match status" value="1"/>
</dbReference>
<name>A0A914GT90_GLORO</name>
<dbReference type="WBParaSite" id="Gr19_v10_g10190.t1">
    <property type="protein sequence ID" value="Gr19_v10_g10190.t1"/>
    <property type="gene ID" value="Gr19_v10_g10190"/>
</dbReference>
<dbReference type="InterPro" id="IPR002083">
    <property type="entry name" value="MATH/TRAF_dom"/>
</dbReference>
<sequence length="234" mass="26584">MYLFGVLQLFENKCQIDKLCFVKDFYEQLAPKTVHSDPVEFINGFPWQIMIKDCDEYVGLHLHCDGDETARRVGQLFHANSQNVKDLMGPKNGLYDENEEAVMFKAEVVADKPNGMLRRCFILLFSKLCFLGKTPKKRQKVKLTKFRTLSVSYPVITFIAQQLLITIIRLVTNCPCPIVRAKLSVPNCPCPIVRAQLSVPNCPCPIVRAQLSVPNCPCPIVRAQLSEFLCCQKE</sequence>
<accession>A0A914GT90</accession>